<dbReference type="EMBL" id="LR596615">
    <property type="protein sequence ID" value="VUE36112.1"/>
    <property type="molecule type" value="Genomic_DNA"/>
</dbReference>
<organism evidence="1 3">
    <name type="scientific">Yersinia phage fHe-Yen9-04</name>
    <dbReference type="NCBI Taxonomy" id="2052742"/>
    <lineage>
        <taxon>Viruses</taxon>
        <taxon>Duplodnaviria</taxon>
        <taxon>Heunggongvirae</taxon>
        <taxon>Uroviricota</taxon>
        <taxon>Caudoviricetes</taxon>
        <taxon>Eneladusvirus</taxon>
        <taxon>Eneladusvirus Yen904</taxon>
    </lineage>
</organism>
<evidence type="ECO:0000313" key="3">
    <source>
        <dbReference type="Proteomes" id="UP000240931"/>
    </source>
</evidence>
<dbReference type="RefSeq" id="YP_009623676.1">
    <property type="nucleotide sequence ID" value="NC_042116.1"/>
</dbReference>
<dbReference type="KEGG" id="vg:40100484"/>
<protein>
    <submittedName>
        <fullName evidence="1">Uncharacterized protein</fullName>
    </submittedName>
</protein>
<sequence>MYTIHDKMLIRNIADLIIEDPSMFKTIGIGENVTIIFPPMKDLVEYLYSTDYVDLSTIKSLVADISDISVRNIFQSAIGQWNNLRTYE</sequence>
<evidence type="ECO:0000313" key="2">
    <source>
        <dbReference type="EMBL" id="VUE36112.1"/>
    </source>
</evidence>
<dbReference type="EMBL" id="LT960551">
    <property type="protein sequence ID" value="SOK58343.1"/>
    <property type="molecule type" value="Genomic_DNA"/>
</dbReference>
<reference evidence="2 4" key="3">
    <citation type="submission" date="2019-06" db="EMBL/GenBank/DDBJ databases">
        <authorList>
            <person name="Bower L."/>
            <person name="Leinonen R."/>
        </authorList>
    </citation>
    <scope>NUCLEOTIDE SEQUENCE [LARGE SCALE GENOMIC DNA]</scope>
</reference>
<name>A0A2C9CX20_9CAUD</name>
<dbReference type="Proteomes" id="UP000240931">
    <property type="component" value="Segment"/>
</dbReference>
<evidence type="ECO:0000313" key="4">
    <source>
        <dbReference type="Proteomes" id="UP000317227"/>
    </source>
</evidence>
<evidence type="ECO:0000313" key="1">
    <source>
        <dbReference type="EMBL" id="SOK58343.1"/>
    </source>
</evidence>
<dbReference type="GeneID" id="40100484"/>
<reference evidence="3" key="1">
    <citation type="submission" date="2017-10" db="EMBL/GenBank/DDBJ databases">
        <authorList>
            <person name="Skurnik M."/>
        </authorList>
    </citation>
    <scope>NUCLEOTIDE SEQUENCE [LARGE SCALE GENOMIC DNA]</scope>
</reference>
<accession>A0A2C9CX20</accession>
<gene>
    <name evidence="1" type="primary">g066</name>
</gene>
<reference evidence="1" key="2">
    <citation type="submission" date="2017-10" db="EMBL/GenBank/DDBJ databases">
        <authorList>
            <person name="Banno H."/>
            <person name="Chua N.-H."/>
        </authorList>
    </citation>
    <scope>NUCLEOTIDE SEQUENCE [LARGE SCALE GENOMIC DNA]</scope>
</reference>
<dbReference type="Proteomes" id="UP000317227">
    <property type="component" value="Segment"/>
</dbReference>
<proteinExistence type="predicted"/>
<keyword evidence="3" id="KW-1185">Reference proteome</keyword>